<keyword evidence="4 6" id="KW-0472">Membrane</keyword>
<dbReference type="OrthoDB" id="15284at2"/>
<gene>
    <name evidence="8" type="ordered locus">SULAZ_0606</name>
</gene>
<evidence type="ECO:0000256" key="5">
    <source>
        <dbReference type="SAM" id="MobiDB-lite"/>
    </source>
</evidence>
<proteinExistence type="predicted"/>
<dbReference type="GO" id="GO:0055085">
    <property type="term" value="P:transmembrane transport"/>
    <property type="evidence" value="ECO:0007669"/>
    <property type="project" value="InterPro"/>
</dbReference>
<evidence type="ECO:0000313" key="8">
    <source>
        <dbReference type="EMBL" id="ACN99031.1"/>
    </source>
</evidence>
<keyword evidence="3 6" id="KW-1133">Transmembrane helix</keyword>
<organism evidence="8 9">
    <name type="scientific">Sulfurihydrogenibium azorense (strain DSM 15241 / OCM 825 / Az-Fu1)</name>
    <dbReference type="NCBI Taxonomy" id="204536"/>
    <lineage>
        <taxon>Bacteria</taxon>
        <taxon>Pseudomonadati</taxon>
        <taxon>Aquificota</taxon>
        <taxon>Aquificia</taxon>
        <taxon>Aquificales</taxon>
        <taxon>Hydrogenothermaceae</taxon>
        <taxon>Sulfurihydrogenibium</taxon>
    </lineage>
</organism>
<dbReference type="NCBIfam" id="TIGR01352">
    <property type="entry name" value="tonB_Cterm"/>
    <property type="match status" value="1"/>
</dbReference>
<protein>
    <submittedName>
        <fullName evidence="8">TonB family C-domain protein</fullName>
    </submittedName>
</protein>
<dbReference type="Gene3D" id="3.30.2420.10">
    <property type="entry name" value="TonB"/>
    <property type="match status" value="1"/>
</dbReference>
<dbReference type="SUPFAM" id="SSF74653">
    <property type="entry name" value="TolA/TonB C-terminal domain"/>
    <property type="match status" value="1"/>
</dbReference>
<evidence type="ECO:0000256" key="4">
    <source>
        <dbReference type="ARBA" id="ARBA00023136"/>
    </source>
</evidence>
<evidence type="ECO:0000259" key="7">
    <source>
        <dbReference type="PROSITE" id="PS52015"/>
    </source>
</evidence>
<evidence type="ECO:0000256" key="3">
    <source>
        <dbReference type="ARBA" id="ARBA00022989"/>
    </source>
</evidence>
<dbReference type="EMBL" id="CP001229">
    <property type="protein sequence ID" value="ACN99031.1"/>
    <property type="molecule type" value="Genomic_DNA"/>
</dbReference>
<dbReference type="GO" id="GO:0016020">
    <property type="term" value="C:membrane"/>
    <property type="evidence" value="ECO:0007669"/>
    <property type="project" value="UniProtKB-SubCell"/>
</dbReference>
<reference evidence="8 9" key="1">
    <citation type="journal article" date="2009" name="J. Bacteriol.">
        <title>Complete and draft genome sequences of six members of the Aquificales.</title>
        <authorList>
            <person name="Reysenbach A.L."/>
            <person name="Hamamura N."/>
            <person name="Podar M."/>
            <person name="Griffiths E."/>
            <person name="Ferreira S."/>
            <person name="Hochstein R."/>
            <person name="Heidelberg J."/>
            <person name="Johnson J."/>
            <person name="Mead D."/>
            <person name="Pohorille A."/>
            <person name="Sarmiento M."/>
            <person name="Schweighofer K."/>
            <person name="Seshadri R."/>
            <person name="Voytek M.A."/>
        </authorList>
    </citation>
    <scope>NUCLEOTIDE SEQUENCE [LARGE SCALE GENOMIC DNA]</scope>
    <source>
        <strain evidence="9">Az-Fu1 / DSM 15241 / OCM 825</strain>
    </source>
</reference>
<keyword evidence="9" id="KW-1185">Reference proteome</keyword>
<evidence type="ECO:0000256" key="1">
    <source>
        <dbReference type="ARBA" id="ARBA00004167"/>
    </source>
</evidence>
<name>C1DU04_SULAA</name>
<keyword evidence="2 6" id="KW-0812">Transmembrane</keyword>
<dbReference type="HOGENOM" id="CLU_1106650_0_0_0"/>
<dbReference type="Proteomes" id="UP000001369">
    <property type="component" value="Chromosome"/>
</dbReference>
<dbReference type="InterPro" id="IPR037682">
    <property type="entry name" value="TonB_C"/>
</dbReference>
<dbReference type="PROSITE" id="PS52015">
    <property type="entry name" value="TONB_CTD"/>
    <property type="match status" value="1"/>
</dbReference>
<sequence length="251" mass="28188">MSLYENKLLIIGFQVSLILHLLIFILLQLLPIRVLDFPLNQPIEIKLEEEEIKKTVEKKVQVHQKSIESKEEKKLVSPDRKVTNKPKSQEVKEKQPVVSKQAVINSQEATIKHQVKSSNPDILKIDDENLKLLGQLQSVSSGKKESAASNQEISFGESLSKIDSSVSGTGSSRSVIYKPNPPKITTSETLPSVKVKIWINPDGSVSKVELLTTTGDPEVNSTVISYMKRWKFNKISSTELQWAIVTIRFNN</sequence>
<evidence type="ECO:0000256" key="6">
    <source>
        <dbReference type="SAM" id="Phobius"/>
    </source>
</evidence>
<dbReference type="eggNOG" id="COG0810">
    <property type="taxonomic scope" value="Bacteria"/>
</dbReference>
<dbReference type="InterPro" id="IPR006260">
    <property type="entry name" value="TonB/TolA_C"/>
</dbReference>
<feature type="compositionally biased region" description="Basic and acidic residues" evidence="5">
    <location>
        <begin position="70"/>
        <end position="95"/>
    </location>
</feature>
<comment type="subcellular location">
    <subcellularLocation>
        <location evidence="1">Membrane</location>
        <topology evidence="1">Single-pass membrane protein</topology>
    </subcellularLocation>
</comment>
<evidence type="ECO:0000313" key="9">
    <source>
        <dbReference type="Proteomes" id="UP000001369"/>
    </source>
</evidence>
<dbReference type="STRING" id="204536.SULAZ_0606"/>
<evidence type="ECO:0000256" key="2">
    <source>
        <dbReference type="ARBA" id="ARBA00022692"/>
    </source>
</evidence>
<feature type="domain" description="TonB C-terminal" evidence="7">
    <location>
        <begin position="165"/>
        <end position="251"/>
    </location>
</feature>
<dbReference type="RefSeq" id="WP_012674351.1">
    <property type="nucleotide sequence ID" value="NC_012438.1"/>
</dbReference>
<feature type="region of interest" description="Disordered" evidence="5">
    <location>
        <begin position="70"/>
        <end position="99"/>
    </location>
</feature>
<feature type="transmembrane region" description="Helical" evidence="6">
    <location>
        <begin position="7"/>
        <end position="30"/>
    </location>
</feature>
<dbReference type="AlphaFoldDB" id="C1DU04"/>
<dbReference type="KEGG" id="saf:SULAZ_0606"/>
<accession>C1DU04</accession>